<keyword evidence="1 2" id="KW-0728">SH3 domain</keyword>
<dbReference type="HOGENOM" id="CLU_1402587_0_0_1"/>
<evidence type="ECO:0000313" key="6">
    <source>
        <dbReference type="Proteomes" id="UP000053593"/>
    </source>
</evidence>
<protein>
    <recommendedName>
        <fullName evidence="4">SH3 domain-containing protein</fullName>
    </recommendedName>
</protein>
<dbReference type="OrthoDB" id="19092at2759"/>
<feature type="transmembrane region" description="Helical" evidence="3">
    <location>
        <begin position="20"/>
        <end position="37"/>
    </location>
</feature>
<dbReference type="PROSITE" id="PS50002">
    <property type="entry name" value="SH3"/>
    <property type="match status" value="1"/>
</dbReference>
<name>A0A0D0CES7_9AGAR</name>
<evidence type="ECO:0000313" key="5">
    <source>
        <dbReference type="EMBL" id="KIK61069.1"/>
    </source>
</evidence>
<dbReference type="SUPFAM" id="SSF50044">
    <property type="entry name" value="SH3-domain"/>
    <property type="match status" value="1"/>
</dbReference>
<dbReference type="CDD" id="cd00174">
    <property type="entry name" value="SH3"/>
    <property type="match status" value="1"/>
</dbReference>
<dbReference type="SMART" id="SM00326">
    <property type="entry name" value="SH3"/>
    <property type="match status" value="1"/>
</dbReference>
<evidence type="ECO:0000256" key="1">
    <source>
        <dbReference type="ARBA" id="ARBA00022443"/>
    </source>
</evidence>
<dbReference type="AlphaFoldDB" id="A0A0D0CES7"/>
<feature type="domain" description="SH3" evidence="4">
    <location>
        <begin position="131"/>
        <end position="194"/>
    </location>
</feature>
<keyword evidence="3" id="KW-0472">Membrane</keyword>
<sequence>MAPPLQSIIQLFIQTVTPKGLNLVFGATVSLILLIIFSRRVWLSCLSPRSLDETIVDTESITEIDEESVLPRFLSDTLIDYDKRKTCSNNYEERLLSNVGVGTYGSSSSPQPEAEAMVAASTRQVTVDGADILFYMRALYDYQATTDEEFNFQVGDIIAVTATPEDGWWSGVLLDENRRQPGRHVFPSGLAHLL</sequence>
<organism evidence="5 6">
    <name type="scientific">Collybiopsis luxurians FD-317 M1</name>
    <dbReference type="NCBI Taxonomy" id="944289"/>
    <lineage>
        <taxon>Eukaryota</taxon>
        <taxon>Fungi</taxon>
        <taxon>Dikarya</taxon>
        <taxon>Basidiomycota</taxon>
        <taxon>Agaricomycotina</taxon>
        <taxon>Agaricomycetes</taxon>
        <taxon>Agaricomycetidae</taxon>
        <taxon>Agaricales</taxon>
        <taxon>Marasmiineae</taxon>
        <taxon>Omphalotaceae</taxon>
        <taxon>Collybiopsis</taxon>
        <taxon>Collybiopsis luxurians</taxon>
    </lineage>
</organism>
<dbReference type="InterPro" id="IPR001452">
    <property type="entry name" value="SH3_domain"/>
</dbReference>
<dbReference type="EMBL" id="KN834772">
    <property type="protein sequence ID" value="KIK61069.1"/>
    <property type="molecule type" value="Genomic_DNA"/>
</dbReference>
<evidence type="ECO:0000256" key="2">
    <source>
        <dbReference type="PROSITE-ProRule" id="PRU00192"/>
    </source>
</evidence>
<keyword evidence="3" id="KW-1133">Transmembrane helix</keyword>
<proteinExistence type="predicted"/>
<accession>A0A0D0CES7</accession>
<gene>
    <name evidence="5" type="ORF">GYMLUDRAFT_588304</name>
</gene>
<evidence type="ECO:0000259" key="4">
    <source>
        <dbReference type="PROSITE" id="PS50002"/>
    </source>
</evidence>
<evidence type="ECO:0000256" key="3">
    <source>
        <dbReference type="SAM" id="Phobius"/>
    </source>
</evidence>
<keyword evidence="6" id="KW-1185">Reference proteome</keyword>
<keyword evidence="3" id="KW-0812">Transmembrane</keyword>
<dbReference type="InterPro" id="IPR036028">
    <property type="entry name" value="SH3-like_dom_sf"/>
</dbReference>
<dbReference type="Gene3D" id="2.30.30.40">
    <property type="entry name" value="SH3 Domains"/>
    <property type="match status" value="1"/>
</dbReference>
<dbReference type="Proteomes" id="UP000053593">
    <property type="component" value="Unassembled WGS sequence"/>
</dbReference>
<reference evidence="5 6" key="1">
    <citation type="submission" date="2014-04" db="EMBL/GenBank/DDBJ databases">
        <title>Evolutionary Origins and Diversification of the Mycorrhizal Mutualists.</title>
        <authorList>
            <consortium name="DOE Joint Genome Institute"/>
            <consortium name="Mycorrhizal Genomics Consortium"/>
            <person name="Kohler A."/>
            <person name="Kuo A."/>
            <person name="Nagy L.G."/>
            <person name="Floudas D."/>
            <person name="Copeland A."/>
            <person name="Barry K.W."/>
            <person name="Cichocki N."/>
            <person name="Veneault-Fourrey C."/>
            <person name="LaButti K."/>
            <person name="Lindquist E.A."/>
            <person name="Lipzen A."/>
            <person name="Lundell T."/>
            <person name="Morin E."/>
            <person name="Murat C."/>
            <person name="Riley R."/>
            <person name="Ohm R."/>
            <person name="Sun H."/>
            <person name="Tunlid A."/>
            <person name="Henrissat B."/>
            <person name="Grigoriev I.V."/>
            <person name="Hibbett D.S."/>
            <person name="Martin F."/>
        </authorList>
    </citation>
    <scope>NUCLEOTIDE SEQUENCE [LARGE SCALE GENOMIC DNA]</scope>
    <source>
        <strain evidence="5 6">FD-317 M1</strain>
    </source>
</reference>
<dbReference type="Pfam" id="PF00018">
    <property type="entry name" value="SH3_1"/>
    <property type="match status" value="1"/>
</dbReference>